<dbReference type="OrthoDB" id="7032087at2"/>
<protein>
    <submittedName>
        <fullName evidence="1">Uncharacterized protein</fullName>
    </submittedName>
</protein>
<proteinExistence type="predicted"/>
<dbReference type="KEGG" id="pory:EJA05_25065"/>
<sequence>MNLHVRCRSDLVPRKGCRAAPATSAFTLKSWGRFAALSRHKAAPTKGAQGLKACAVPVGAGLPAKGPQAA</sequence>
<dbReference type="EMBL" id="CP034338">
    <property type="protein sequence ID" value="AZL70803.1"/>
    <property type="molecule type" value="Genomic_DNA"/>
</dbReference>
<evidence type="ECO:0000313" key="1">
    <source>
        <dbReference type="EMBL" id="AZL70803.1"/>
    </source>
</evidence>
<gene>
    <name evidence="1" type="ORF">EJA05_25065</name>
</gene>
<reference evidence="1 2" key="1">
    <citation type="submission" date="2018-12" db="EMBL/GenBank/DDBJ databases">
        <authorList>
            <person name="Li S."/>
            <person name="Yang R."/>
            <person name="Chen G."/>
            <person name="Zou L."/>
            <person name="Zhang C."/>
            <person name="Chen Y."/>
            <person name="Liu Z."/>
            <person name="Li Y."/>
            <person name="Yan Y."/>
            <person name="Huang M."/>
            <person name="Chen T."/>
        </authorList>
    </citation>
    <scope>NUCLEOTIDE SEQUENCE [LARGE SCALE GENOMIC DNA]</scope>
    <source>
        <strain evidence="1 2">1257</strain>
    </source>
</reference>
<dbReference type="Proteomes" id="UP000268230">
    <property type="component" value="Chromosome"/>
</dbReference>
<dbReference type="AlphaFoldDB" id="A0A3Q8U486"/>
<evidence type="ECO:0000313" key="2">
    <source>
        <dbReference type="Proteomes" id="UP000268230"/>
    </source>
</evidence>
<name>A0A3Q8U486_9PSED</name>
<accession>A0A3Q8U486</accession>
<organism evidence="1 2">
    <name type="scientific">Pseudomonas entomophila</name>
    <dbReference type="NCBI Taxonomy" id="312306"/>
    <lineage>
        <taxon>Bacteria</taxon>
        <taxon>Pseudomonadati</taxon>
        <taxon>Pseudomonadota</taxon>
        <taxon>Gammaproteobacteria</taxon>
        <taxon>Pseudomonadales</taxon>
        <taxon>Pseudomonadaceae</taxon>
        <taxon>Pseudomonas</taxon>
    </lineage>
</organism>